<dbReference type="EMBL" id="MNCJ02000327">
    <property type="protein sequence ID" value="KAF5777248.1"/>
    <property type="molecule type" value="Genomic_DNA"/>
</dbReference>
<evidence type="ECO:0000313" key="2">
    <source>
        <dbReference type="EMBL" id="KAF5777248.1"/>
    </source>
</evidence>
<dbReference type="PROSITE" id="PS50878">
    <property type="entry name" value="RT_POL"/>
    <property type="match status" value="1"/>
</dbReference>
<dbReference type="AlphaFoldDB" id="A0A9K3MVD7"/>
<reference evidence="2" key="2">
    <citation type="submission" date="2020-06" db="EMBL/GenBank/DDBJ databases">
        <title>Helianthus annuus Genome sequencing and assembly Release 2.</title>
        <authorList>
            <person name="Gouzy J."/>
            <person name="Langlade N."/>
            <person name="Munos S."/>
        </authorList>
    </citation>
    <scope>NUCLEOTIDE SEQUENCE</scope>
    <source>
        <tissue evidence="2">Leaves</tissue>
    </source>
</reference>
<name>A0A9K3MVD7_HELAN</name>
<dbReference type="PANTHER" id="PTHR33116">
    <property type="entry name" value="REVERSE TRANSCRIPTASE ZINC-BINDING DOMAIN-CONTAINING PROTEIN-RELATED-RELATED"/>
    <property type="match status" value="1"/>
</dbReference>
<dbReference type="SUPFAM" id="SSF56672">
    <property type="entry name" value="DNA/RNA polymerases"/>
    <property type="match status" value="1"/>
</dbReference>
<dbReference type="CDD" id="cd01650">
    <property type="entry name" value="RT_nLTR_like"/>
    <property type="match status" value="1"/>
</dbReference>
<protein>
    <submittedName>
        <fullName evidence="2">RNA-directed DNA polymerase</fullName>
        <ecNumber evidence="2">2.7.7.49</ecNumber>
    </submittedName>
</protein>
<keyword evidence="2" id="KW-0695">RNA-directed DNA polymerase</keyword>
<comment type="caution">
    <text evidence="2">The sequence shown here is derived from an EMBL/GenBank/DDBJ whole genome shotgun (WGS) entry which is preliminary data.</text>
</comment>
<reference evidence="2" key="1">
    <citation type="journal article" date="2017" name="Nature">
        <title>The sunflower genome provides insights into oil metabolism, flowering and Asterid evolution.</title>
        <authorList>
            <person name="Badouin H."/>
            <person name="Gouzy J."/>
            <person name="Grassa C.J."/>
            <person name="Murat F."/>
            <person name="Staton S.E."/>
            <person name="Cottret L."/>
            <person name="Lelandais-Briere C."/>
            <person name="Owens G.L."/>
            <person name="Carrere S."/>
            <person name="Mayjonade B."/>
            <person name="Legrand L."/>
            <person name="Gill N."/>
            <person name="Kane N.C."/>
            <person name="Bowers J.E."/>
            <person name="Hubner S."/>
            <person name="Bellec A."/>
            <person name="Berard A."/>
            <person name="Berges H."/>
            <person name="Blanchet N."/>
            <person name="Boniface M.C."/>
            <person name="Brunel D."/>
            <person name="Catrice O."/>
            <person name="Chaidir N."/>
            <person name="Claudel C."/>
            <person name="Donnadieu C."/>
            <person name="Faraut T."/>
            <person name="Fievet G."/>
            <person name="Helmstetter N."/>
            <person name="King M."/>
            <person name="Knapp S.J."/>
            <person name="Lai Z."/>
            <person name="Le Paslier M.C."/>
            <person name="Lippi Y."/>
            <person name="Lorenzon L."/>
            <person name="Mandel J.R."/>
            <person name="Marage G."/>
            <person name="Marchand G."/>
            <person name="Marquand E."/>
            <person name="Bret-Mestries E."/>
            <person name="Morien E."/>
            <person name="Nambeesan S."/>
            <person name="Nguyen T."/>
            <person name="Pegot-Espagnet P."/>
            <person name="Pouilly N."/>
            <person name="Raftis F."/>
            <person name="Sallet E."/>
            <person name="Schiex T."/>
            <person name="Thomas J."/>
            <person name="Vandecasteele C."/>
            <person name="Vares D."/>
            <person name="Vear F."/>
            <person name="Vautrin S."/>
            <person name="Crespi M."/>
            <person name="Mangin B."/>
            <person name="Burke J.M."/>
            <person name="Salse J."/>
            <person name="Munos S."/>
            <person name="Vincourt P."/>
            <person name="Rieseberg L.H."/>
            <person name="Langlade N.B."/>
        </authorList>
    </citation>
    <scope>NUCLEOTIDE SEQUENCE</scope>
    <source>
        <tissue evidence="2">Leaves</tissue>
    </source>
</reference>
<dbReference type="InterPro" id="IPR026960">
    <property type="entry name" value="RVT-Znf"/>
</dbReference>
<dbReference type="Gramene" id="mRNA:HanXRQr2_Chr12g0533401">
    <property type="protein sequence ID" value="CDS:HanXRQr2_Chr12g0533401.1"/>
    <property type="gene ID" value="HanXRQr2_Chr12g0533401"/>
</dbReference>
<keyword evidence="2" id="KW-0808">Transferase</keyword>
<dbReference type="Pfam" id="PF13966">
    <property type="entry name" value="zf-RVT"/>
    <property type="match status" value="1"/>
</dbReference>
<accession>A0A9K3MVD7</accession>
<organism evidence="2 3">
    <name type="scientific">Helianthus annuus</name>
    <name type="common">Common sunflower</name>
    <dbReference type="NCBI Taxonomy" id="4232"/>
    <lineage>
        <taxon>Eukaryota</taxon>
        <taxon>Viridiplantae</taxon>
        <taxon>Streptophyta</taxon>
        <taxon>Embryophyta</taxon>
        <taxon>Tracheophyta</taxon>
        <taxon>Spermatophyta</taxon>
        <taxon>Magnoliopsida</taxon>
        <taxon>eudicotyledons</taxon>
        <taxon>Gunneridae</taxon>
        <taxon>Pentapetalae</taxon>
        <taxon>asterids</taxon>
        <taxon>campanulids</taxon>
        <taxon>Asterales</taxon>
        <taxon>Asteraceae</taxon>
        <taxon>Asteroideae</taxon>
        <taxon>Heliantheae alliance</taxon>
        <taxon>Heliantheae</taxon>
        <taxon>Helianthus</taxon>
    </lineage>
</organism>
<gene>
    <name evidence="2" type="ORF">HanXRQr2_Chr12g0533401</name>
</gene>
<keyword evidence="2" id="KW-0548">Nucleotidyltransferase</keyword>
<keyword evidence="3" id="KW-1185">Reference proteome</keyword>
<dbReference type="Proteomes" id="UP000215914">
    <property type="component" value="Unassembled WGS sequence"/>
</dbReference>
<dbReference type="InterPro" id="IPR000477">
    <property type="entry name" value="RT_dom"/>
</dbReference>
<dbReference type="InterPro" id="IPR005135">
    <property type="entry name" value="Endo/exonuclease/phosphatase"/>
</dbReference>
<dbReference type="PANTHER" id="PTHR33116:SF78">
    <property type="entry name" value="OS12G0587133 PROTEIN"/>
    <property type="match status" value="1"/>
</dbReference>
<dbReference type="GO" id="GO:0003964">
    <property type="term" value="F:RNA-directed DNA polymerase activity"/>
    <property type="evidence" value="ECO:0007669"/>
    <property type="project" value="UniProtKB-KW"/>
</dbReference>
<sequence length="1218" mass="139083">MNYLTINIRGVGNAQKAAWIKSIKKEQGICFIAMQETMYADGSRINFKKFWGNYPLDTDWVNSEGRSGGLACLWDPTIFTRSNTFKHRNYLLICGTIRGISDQLHIMNVYAPQSASSKRALWSHIIDLKASQGGIWIILGDFNQVRSAEEKRNCIFDPVSAADFNSFIYEANLAEYLMNGSKFTRWLDGGNKMSKLDRMLVCDKFWGLWPTASLRTLPRNLSDHCPLVLITTSNDFGSIPFKFFNAWLSKPGLDTAVRSAVSTFSLYGPPDVVLAEKLRCIKKAVKEWNKKTKKEENASLSTSAEVIKKLDLLCEIRDLSEVEKSEYMEHKNIINLINDGRVNELQQKSRVRWAIEGDENSAFFHGYINSRISRSRLNGLFINGDWCTDPTLIKEEIRKFFENKFVEPNPSRPAFTCHHIKKLTNMQSMSLISPFSFNEVKNAVWDCGGDKAPGPDGFNFTFLKHYWDLLGDDFHNILIRFHNSGIISKGCSSSFITLIPKINDPENLNDFRPINLIGCISKVISKVLANRLKMVIASVISEEQSAYLSDRNILDGPLITNEIISWIKKSKKRAFLFKIDFEKAFDTISWSFIKSVFMQMNFPDKWIQWIHGILVSSRSSVLVNGSPTEEFQCFRGVRQGDPLSPFIFILAMEALSSFMISATSAGIIKGISLPNNGPKVSHLIFADDVMLLGAWEEDNFVNIRRFMRCFFLVSGLKINFHKSCLYGVGTASSECDYMASRLGCNSGSIPFMYLGLKVGGNMNKFNNWSPVIETFEARLSLWKASTLSIGGRTTLIKSVLDSLPLYYFSLYQAPMAVLNKLEKIRRDFLWGDTLARKRMHWVRWDRVTQPIKSGGLGLDSLYNMNCGLLSKWAWRYKTESNRLWRSVIMSLHFNRKQGNFLPSKKGLSGVWNNITKREEALKNKDIHLNLLFRCKIGNGSDTQFWTDVWAVDIPLKVRFPLLYSLEKHKGCCVRDRLQKVPGENTNRITWGWLRYPSSLQELAELEALTNIVMQSSLSESKDVWSWASDPTGAFSVKSVKKLLNNSYNQPMVNNFEWNSWVPRKVNIFGWRTAIDRLPTRAALARRNISMASTCCPLCGEGEETIQHLLTECMVSSVTWQMVSGWIGIPPIYAFTTEDLFRVHKNLSGPPKMKKLVQAIIIISCWNIWKLRNNVIFSGNRVDVSRLLAEIKSTSFLWVRNRAKMQSLEWSDWCSFNVL</sequence>
<dbReference type="Pfam" id="PF00078">
    <property type="entry name" value="RVT_1"/>
    <property type="match status" value="1"/>
</dbReference>
<dbReference type="Gene3D" id="3.60.10.10">
    <property type="entry name" value="Endonuclease/exonuclease/phosphatase"/>
    <property type="match status" value="1"/>
</dbReference>
<dbReference type="InterPro" id="IPR043502">
    <property type="entry name" value="DNA/RNA_pol_sf"/>
</dbReference>
<proteinExistence type="predicted"/>
<dbReference type="Pfam" id="PF03372">
    <property type="entry name" value="Exo_endo_phos"/>
    <property type="match status" value="1"/>
</dbReference>
<dbReference type="EC" id="2.7.7.49" evidence="2"/>
<evidence type="ECO:0000259" key="1">
    <source>
        <dbReference type="PROSITE" id="PS50878"/>
    </source>
</evidence>
<evidence type="ECO:0000313" key="3">
    <source>
        <dbReference type="Proteomes" id="UP000215914"/>
    </source>
</evidence>
<dbReference type="InterPro" id="IPR036691">
    <property type="entry name" value="Endo/exonu/phosph_ase_sf"/>
</dbReference>
<feature type="domain" description="Reverse transcriptase" evidence="1">
    <location>
        <begin position="480"/>
        <end position="758"/>
    </location>
</feature>
<dbReference type="SUPFAM" id="SSF56219">
    <property type="entry name" value="DNase I-like"/>
    <property type="match status" value="1"/>
</dbReference>